<evidence type="ECO:0000313" key="3">
    <source>
        <dbReference type="Proteomes" id="UP001352223"/>
    </source>
</evidence>
<feature type="compositionally biased region" description="Gly residues" evidence="1">
    <location>
        <begin position="53"/>
        <end position="66"/>
    </location>
</feature>
<organism evidence="2 3">
    <name type="scientific">Streptomyces kunmingensis</name>
    <dbReference type="NCBI Taxonomy" id="68225"/>
    <lineage>
        <taxon>Bacteria</taxon>
        <taxon>Bacillati</taxon>
        <taxon>Actinomycetota</taxon>
        <taxon>Actinomycetes</taxon>
        <taxon>Kitasatosporales</taxon>
        <taxon>Streptomycetaceae</taxon>
        <taxon>Streptomyces</taxon>
    </lineage>
</organism>
<reference evidence="2 3" key="1">
    <citation type="submission" date="2022-10" db="EMBL/GenBank/DDBJ databases">
        <authorList>
            <person name="Xie J."/>
            <person name="Shen N."/>
        </authorList>
    </citation>
    <scope>NUCLEOTIDE SEQUENCE [LARGE SCALE GENOMIC DNA]</scope>
    <source>
        <strain evidence="2 3">DSM 41681</strain>
    </source>
</reference>
<keyword evidence="3" id="KW-1185">Reference proteome</keyword>
<gene>
    <name evidence="2" type="ORF">OKJ48_42205</name>
</gene>
<evidence type="ECO:0000256" key="1">
    <source>
        <dbReference type="SAM" id="MobiDB-lite"/>
    </source>
</evidence>
<dbReference type="InterPro" id="IPR053789">
    <property type="entry name" value="TraA-like"/>
</dbReference>
<evidence type="ECO:0000313" key="2">
    <source>
        <dbReference type="EMBL" id="MEB3966801.1"/>
    </source>
</evidence>
<dbReference type="EMBL" id="JAOZYB010000368">
    <property type="protein sequence ID" value="MEB3966801.1"/>
    <property type="molecule type" value="Genomic_DNA"/>
</dbReference>
<sequence>MSTPPRTHRPSGSNGSAKSNKFANAGAAAGGFIGGMGSSFTPPINITYNNNRGNGGPANRGAGSGGPHSQALLPAPEFTSPAQVRNYCNHLRAVCVTLSIEVAMGAEILKGVLSTVPDPEGRLGGSRMRANRVSRKLRKSADAARDAAKNAAATYALFQQQYEEEINRVRHRARRPQQPQMNWAQQ</sequence>
<feature type="region of interest" description="Disordered" evidence="1">
    <location>
        <begin position="1"/>
        <end position="21"/>
    </location>
</feature>
<comment type="caution">
    <text evidence="2">The sequence shown here is derived from an EMBL/GenBank/DDBJ whole genome shotgun (WGS) entry which is preliminary data.</text>
</comment>
<dbReference type="NCBIfam" id="NF041213">
    <property type="entry name" value="plasmid_TraA"/>
    <property type="match status" value="1"/>
</dbReference>
<proteinExistence type="predicted"/>
<name>A0ABU6CRE6_9ACTN</name>
<dbReference type="Proteomes" id="UP001352223">
    <property type="component" value="Unassembled WGS sequence"/>
</dbReference>
<dbReference type="RefSeq" id="WP_324776443.1">
    <property type="nucleotide sequence ID" value="NZ_BAAATS010000002.1"/>
</dbReference>
<feature type="region of interest" description="Disordered" evidence="1">
    <location>
        <begin position="48"/>
        <end position="73"/>
    </location>
</feature>
<accession>A0ABU6CRE6</accession>
<feature type="compositionally biased region" description="Polar residues" evidence="1">
    <location>
        <begin position="1"/>
        <end position="15"/>
    </location>
</feature>
<protein>
    <submittedName>
        <fullName evidence="2">Sporulation protein SsgA</fullName>
    </submittedName>
</protein>